<protein>
    <submittedName>
        <fullName evidence="2">Semialdehyde dehydrogenase family protein</fullName>
    </submittedName>
</protein>
<dbReference type="Pfam" id="PF01118">
    <property type="entry name" value="Semialdhyde_dh"/>
    <property type="match status" value="1"/>
</dbReference>
<feature type="domain" description="Semialdehyde dehydrogenase NAD-binding" evidence="1">
    <location>
        <begin position="3"/>
        <end position="92"/>
    </location>
</feature>
<dbReference type="AlphaFoldDB" id="A0A4R2GG17"/>
<keyword evidence="3" id="KW-1185">Reference proteome</keyword>
<dbReference type="RefSeq" id="WP_132434545.1">
    <property type="nucleotide sequence ID" value="NZ_SLWK01000011.1"/>
</dbReference>
<dbReference type="InterPro" id="IPR036291">
    <property type="entry name" value="NAD(P)-bd_dom_sf"/>
</dbReference>
<evidence type="ECO:0000259" key="1">
    <source>
        <dbReference type="SMART" id="SM00859"/>
    </source>
</evidence>
<evidence type="ECO:0000313" key="3">
    <source>
        <dbReference type="Proteomes" id="UP000295221"/>
    </source>
</evidence>
<reference evidence="2 3" key="1">
    <citation type="submission" date="2019-03" db="EMBL/GenBank/DDBJ databases">
        <title>Genomic Encyclopedia of Type Strains, Phase IV (KMG-IV): sequencing the most valuable type-strain genomes for metagenomic binning, comparative biology and taxonomic classification.</title>
        <authorList>
            <person name="Goeker M."/>
        </authorList>
    </citation>
    <scope>NUCLEOTIDE SEQUENCE [LARGE SCALE GENOMIC DNA]</scope>
    <source>
        <strain evidence="2 3">DSM 24179</strain>
    </source>
</reference>
<dbReference type="InterPro" id="IPR000534">
    <property type="entry name" value="Semialdehyde_DH_NAD-bd"/>
</dbReference>
<comment type="caution">
    <text evidence="2">The sequence shown here is derived from an EMBL/GenBank/DDBJ whole genome shotgun (WGS) entry which is preliminary data.</text>
</comment>
<dbReference type="Proteomes" id="UP000295221">
    <property type="component" value="Unassembled WGS sequence"/>
</dbReference>
<dbReference type="SMART" id="SM00859">
    <property type="entry name" value="Semialdhyde_dh"/>
    <property type="match status" value="1"/>
</dbReference>
<dbReference type="GO" id="GO:0051287">
    <property type="term" value="F:NAD binding"/>
    <property type="evidence" value="ECO:0007669"/>
    <property type="project" value="InterPro"/>
</dbReference>
<proteinExistence type="predicted"/>
<evidence type="ECO:0000313" key="2">
    <source>
        <dbReference type="EMBL" id="TCO06960.1"/>
    </source>
</evidence>
<gene>
    <name evidence="2" type="ORF">EV194_11178</name>
</gene>
<dbReference type="EMBL" id="SLWK01000011">
    <property type="protein sequence ID" value="TCO06960.1"/>
    <property type="molecule type" value="Genomic_DNA"/>
</dbReference>
<dbReference type="SUPFAM" id="SSF51735">
    <property type="entry name" value="NAD(P)-binding Rossmann-fold domains"/>
    <property type="match status" value="1"/>
</dbReference>
<accession>A0A4R2GG17</accession>
<name>A0A4R2GG17_9BACT</name>
<dbReference type="PANTHER" id="PTHR14097:SF7">
    <property type="entry name" value="OXIDOREDUCTASE HTATIP2"/>
    <property type="match status" value="1"/>
</dbReference>
<dbReference type="Gene3D" id="3.40.50.720">
    <property type="entry name" value="NAD(P)-binding Rossmann-like Domain"/>
    <property type="match status" value="1"/>
</dbReference>
<dbReference type="GO" id="GO:0016620">
    <property type="term" value="F:oxidoreductase activity, acting on the aldehyde or oxo group of donors, NAD or NADP as acceptor"/>
    <property type="evidence" value="ECO:0007669"/>
    <property type="project" value="InterPro"/>
</dbReference>
<dbReference type="PANTHER" id="PTHR14097">
    <property type="entry name" value="OXIDOREDUCTASE HTATIP2"/>
    <property type="match status" value="1"/>
</dbReference>
<sequence>MINAAIYGANGLTGSELAKILSQHPRVGKLYLAARKAIFDLPNHVSSINLKLGEIQIPSDVDVVFCCLGTTLKKAGSVEKFREVDHQAVLELGNRATQNGVKTMVVISSIGANSKSSNYYIRTKGETDEELLKLNIPSLYIVRPSLIEGKRIEKRFMEKMASMILKPFKIIFIGVLRKYKPIKASSLAHVMAYLAFNGHQNNIIESEEIHNIAQHIENA</sequence>
<dbReference type="OrthoDB" id="9798632at2"/>
<organism evidence="2 3">
    <name type="scientific">Natronoflexus pectinivorans</name>
    <dbReference type="NCBI Taxonomy" id="682526"/>
    <lineage>
        <taxon>Bacteria</taxon>
        <taxon>Pseudomonadati</taxon>
        <taxon>Bacteroidota</taxon>
        <taxon>Bacteroidia</taxon>
        <taxon>Marinilabiliales</taxon>
        <taxon>Marinilabiliaceae</taxon>
        <taxon>Natronoflexus</taxon>
    </lineage>
</organism>